<evidence type="ECO:0008006" key="3">
    <source>
        <dbReference type="Google" id="ProtNLM"/>
    </source>
</evidence>
<dbReference type="STRING" id="595434.RISK_005043"/>
<keyword evidence="2" id="KW-1185">Reference proteome</keyword>
<name>A0A0J1B7P1_RHOIS</name>
<accession>A0A0J1B7P1</accession>
<dbReference type="OrthoDB" id="284393at2"/>
<evidence type="ECO:0000313" key="2">
    <source>
        <dbReference type="Proteomes" id="UP000036367"/>
    </source>
</evidence>
<evidence type="ECO:0000313" key="1">
    <source>
        <dbReference type="EMBL" id="KLU02747.1"/>
    </source>
</evidence>
<dbReference type="Pfam" id="PF09720">
    <property type="entry name" value="Unstab_antitox"/>
    <property type="match status" value="1"/>
</dbReference>
<dbReference type="PATRIC" id="fig|595434.4.peg.4786"/>
<dbReference type="AlphaFoldDB" id="A0A0J1B7P1"/>
<dbReference type="Proteomes" id="UP000036367">
    <property type="component" value="Unassembled WGS sequence"/>
</dbReference>
<dbReference type="RefSeq" id="WP_047816162.1">
    <property type="nucleotide sequence ID" value="NZ_LECT01000043.1"/>
</dbReference>
<dbReference type="NCBIfam" id="TIGR02574">
    <property type="entry name" value="stabl_TIGR02574"/>
    <property type="match status" value="1"/>
</dbReference>
<dbReference type="InterPro" id="IPR013406">
    <property type="entry name" value="CHP02574_addiction_mod"/>
</dbReference>
<gene>
    <name evidence="1" type="ORF">RISK_005043</name>
</gene>
<reference evidence="1" key="1">
    <citation type="submission" date="2015-05" db="EMBL/GenBank/DDBJ databases">
        <title>Permanent draft genome of Rhodopirellula islandicus K833.</title>
        <authorList>
            <person name="Kizina J."/>
            <person name="Richter M."/>
            <person name="Glockner F.O."/>
            <person name="Harder J."/>
        </authorList>
    </citation>
    <scope>NUCLEOTIDE SEQUENCE [LARGE SCALE GENOMIC DNA]</scope>
    <source>
        <strain evidence="1">K833</strain>
    </source>
</reference>
<dbReference type="EMBL" id="LECT01000043">
    <property type="protein sequence ID" value="KLU02747.1"/>
    <property type="molecule type" value="Genomic_DNA"/>
</dbReference>
<organism evidence="1 2">
    <name type="scientific">Rhodopirellula islandica</name>
    <dbReference type="NCBI Taxonomy" id="595434"/>
    <lineage>
        <taxon>Bacteria</taxon>
        <taxon>Pseudomonadati</taxon>
        <taxon>Planctomycetota</taxon>
        <taxon>Planctomycetia</taxon>
        <taxon>Pirellulales</taxon>
        <taxon>Pirellulaceae</taxon>
        <taxon>Rhodopirellula</taxon>
    </lineage>
</organism>
<protein>
    <recommendedName>
        <fullName evidence="3">Addiction module component</fullName>
    </recommendedName>
</protein>
<comment type="caution">
    <text evidence="1">The sequence shown here is derived from an EMBL/GenBank/DDBJ whole genome shotgun (WGS) entry which is preliminary data.</text>
</comment>
<sequence>MTLQESLRALPPDQKLAIVTELWNDLAVSAPLTLPSDELAEMQRRRDEMLADPSIAIDSDEVWRRVDGD</sequence>
<proteinExistence type="predicted"/>